<name>A0A430FT26_9BIFI</name>
<sequence>MFFKQSAQQLHDELAKVKQEIDSNPLSSDVITQSTAIIEQMKSSGREAEIDQELARLSLPSSDDIGKLIAQHALQLTLLQKKRIKLEKKLEKLR</sequence>
<evidence type="ECO:0000313" key="2">
    <source>
        <dbReference type="Proteomes" id="UP000287609"/>
    </source>
</evidence>
<dbReference type="EMBL" id="QXGM01000001">
    <property type="protein sequence ID" value="RSX56054.1"/>
    <property type="molecule type" value="Genomic_DNA"/>
</dbReference>
<reference evidence="1 2" key="1">
    <citation type="submission" date="2018-09" db="EMBL/GenBank/DDBJ databases">
        <title>Characterization of the phylogenetic diversity of five novel species belonging to the genus Bifidobacterium.</title>
        <authorList>
            <person name="Lugli G.A."/>
            <person name="Duranti S."/>
            <person name="Milani C."/>
        </authorList>
    </citation>
    <scope>NUCLEOTIDE SEQUENCE [LARGE SCALE GENOMIC DNA]</scope>
    <source>
        <strain evidence="1 2">2036B</strain>
    </source>
</reference>
<protein>
    <submittedName>
        <fullName evidence="1">Uncharacterized protein</fullName>
    </submittedName>
</protein>
<evidence type="ECO:0000313" key="1">
    <source>
        <dbReference type="EMBL" id="RSX56054.1"/>
    </source>
</evidence>
<gene>
    <name evidence="1" type="ORF">D2E26_0617</name>
</gene>
<dbReference type="Proteomes" id="UP000287609">
    <property type="component" value="Unassembled WGS sequence"/>
</dbReference>
<dbReference type="AlphaFoldDB" id="A0A430FT26"/>
<keyword evidence="2" id="KW-1185">Reference proteome</keyword>
<dbReference type="RefSeq" id="WP_125963205.1">
    <property type="nucleotide sequence ID" value="NZ_QXGM01000001.1"/>
</dbReference>
<proteinExistence type="predicted"/>
<accession>A0A430FT26</accession>
<comment type="caution">
    <text evidence="1">The sequence shown here is derived from an EMBL/GenBank/DDBJ whole genome shotgun (WGS) entry which is preliminary data.</text>
</comment>
<organism evidence="1 2">
    <name type="scientific">Bifidobacterium dolichotidis</name>
    <dbReference type="NCBI Taxonomy" id="2306976"/>
    <lineage>
        <taxon>Bacteria</taxon>
        <taxon>Bacillati</taxon>
        <taxon>Actinomycetota</taxon>
        <taxon>Actinomycetes</taxon>
        <taxon>Bifidobacteriales</taxon>
        <taxon>Bifidobacteriaceae</taxon>
        <taxon>Bifidobacterium</taxon>
    </lineage>
</organism>